<dbReference type="EMBL" id="NMPR01000063">
    <property type="protein sequence ID" value="KAA8632031.1"/>
    <property type="molecule type" value="Genomic_DNA"/>
</dbReference>
<evidence type="ECO:0000256" key="7">
    <source>
        <dbReference type="ARBA" id="ARBA00031779"/>
    </source>
</evidence>
<dbReference type="Proteomes" id="UP000433876">
    <property type="component" value="Unassembled WGS sequence"/>
</dbReference>
<accession>A0A8S8ZTU9</accession>
<dbReference type="GO" id="GO:1904874">
    <property type="term" value="P:positive regulation of telomerase RNA localization to Cajal body"/>
    <property type="evidence" value="ECO:0007669"/>
    <property type="project" value="TreeGrafter"/>
</dbReference>
<keyword evidence="3" id="KW-0690">Ribosome biogenesis</keyword>
<organism evidence="9 10">
    <name type="scientific">Sordaria macrospora</name>
    <dbReference type="NCBI Taxonomy" id="5147"/>
    <lineage>
        <taxon>Eukaryota</taxon>
        <taxon>Fungi</taxon>
        <taxon>Dikarya</taxon>
        <taxon>Ascomycota</taxon>
        <taxon>Pezizomycotina</taxon>
        <taxon>Sordariomycetes</taxon>
        <taxon>Sordariomycetidae</taxon>
        <taxon>Sordariales</taxon>
        <taxon>Sordariaceae</taxon>
        <taxon>Sordaria</taxon>
    </lineage>
</organism>
<dbReference type="GO" id="GO:0031429">
    <property type="term" value="C:box H/ACA snoRNP complex"/>
    <property type="evidence" value="ECO:0007669"/>
    <property type="project" value="TreeGrafter"/>
</dbReference>
<evidence type="ECO:0000256" key="4">
    <source>
        <dbReference type="ARBA" id="ARBA00022552"/>
    </source>
</evidence>
<dbReference type="PANTHER" id="PTHR13305:SF0">
    <property type="entry name" value="H_ACA RIBONUCLEOPROTEIN COMPLEX SUBUNIT 3"/>
    <property type="match status" value="1"/>
</dbReference>
<dbReference type="Gene3D" id="2.20.28.40">
    <property type="entry name" value="H/ACA ribonucleoprotein complex, subunit Nop10"/>
    <property type="match status" value="1"/>
</dbReference>
<keyword evidence="5" id="KW-0687">Ribonucleoprotein</keyword>
<name>A0A8S8ZTU9_SORMA</name>
<dbReference type="PANTHER" id="PTHR13305">
    <property type="entry name" value="RIBOSOME BIOGENESIS PROTEIN NOP10"/>
    <property type="match status" value="1"/>
</dbReference>
<dbReference type="VEuPathDB" id="FungiDB:SMAC_05113"/>
<evidence type="ECO:0000256" key="8">
    <source>
        <dbReference type="ARBA" id="ARBA00032266"/>
    </source>
</evidence>
<dbReference type="AlphaFoldDB" id="A0A8S8ZTU9"/>
<dbReference type="SUPFAM" id="SSF144210">
    <property type="entry name" value="Nop10-like SnoRNP"/>
    <property type="match status" value="1"/>
</dbReference>
<dbReference type="GO" id="GO:0030515">
    <property type="term" value="F:snoRNA binding"/>
    <property type="evidence" value="ECO:0007669"/>
    <property type="project" value="InterPro"/>
</dbReference>
<evidence type="ECO:0000256" key="5">
    <source>
        <dbReference type="ARBA" id="ARBA00023274"/>
    </source>
</evidence>
<reference evidence="9 10" key="1">
    <citation type="submission" date="2017-07" db="EMBL/GenBank/DDBJ databases">
        <title>Genome sequence of the Sordaria macrospora wild type strain R19027.</title>
        <authorList>
            <person name="Nowrousian M."/>
            <person name="Teichert I."/>
            <person name="Kueck U."/>
        </authorList>
    </citation>
    <scope>NUCLEOTIDE SEQUENCE [LARGE SCALE GENOMIC DNA]</scope>
    <source>
        <strain evidence="9 10">R19027</strain>
        <tissue evidence="9">Mycelium</tissue>
    </source>
</reference>
<evidence type="ECO:0000313" key="9">
    <source>
        <dbReference type="EMBL" id="KAA8632031.1"/>
    </source>
</evidence>
<gene>
    <name evidence="9" type="ORF">SMACR_05113</name>
</gene>
<protein>
    <recommendedName>
        <fullName evidence="2">H/ACA ribonucleoprotein complex subunit NOP10</fullName>
    </recommendedName>
    <alternativeName>
        <fullName evidence="6">Nucleolar protein 10</fullName>
    </alternativeName>
    <alternativeName>
        <fullName evidence="7">Nucleolar protein family A member 3</fullName>
    </alternativeName>
    <alternativeName>
        <fullName evidence="8">snoRNP protein NOP10</fullName>
    </alternativeName>
</protein>
<comment type="caution">
    <text evidence="9">The sequence shown here is derived from an EMBL/GenBank/DDBJ whole genome shotgun (WGS) entry which is preliminary data.</text>
</comment>
<evidence type="ECO:0000256" key="1">
    <source>
        <dbReference type="ARBA" id="ARBA00009462"/>
    </source>
</evidence>
<dbReference type="Pfam" id="PF04135">
    <property type="entry name" value="Nop10p"/>
    <property type="match status" value="1"/>
</dbReference>
<sequence length="94" mass="10664">MYVPAKDANGKPLARQYTLKKVLDGAVTKSAHPARFSPDDKWSRHRITLRRRFAVLLAQSTYSSLPVHQLFPVVWRRAAADIDSANRGPQLDHE</sequence>
<comment type="similarity">
    <text evidence="1">Belongs to the NOP10 family.</text>
</comment>
<evidence type="ECO:0000256" key="3">
    <source>
        <dbReference type="ARBA" id="ARBA00022517"/>
    </source>
</evidence>
<dbReference type="InterPro" id="IPR036756">
    <property type="entry name" value="H/ACA_rnp_Nop10_sf"/>
</dbReference>
<evidence type="ECO:0000256" key="6">
    <source>
        <dbReference type="ARBA" id="ARBA00030185"/>
    </source>
</evidence>
<dbReference type="InterPro" id="IPR007264">
    <property type="entry name" value="H/ACA_rnp_Nop10"/>
</dbReference>
<dbReference type="GO" id="GO:0070034">
    <property type="term" value="F:telomerase RNA binding"/>
    <property type="evidence" value="ECO:0007669"/>
    <property type="project" value="TreeGrafter"/>
</dbReference>
<dbReference type="GO" id="GO:0031120">
    <property type="term" value="P:snRNA pseudouridine synthesis"/>
    <property type="evidence" value="ECO:0007669"/>
    <property type="project" value="TreeGrafter"/>
</dbReference>
<dbReference type="GO" id="GO:0031118">
    <property type="term" value="P:rRNA pseudouridine synthesis"/>
    <property type="evidence" value="ECO:0007669"/>
    <property type="project" value="TreeGrafter"/>
</dbReference>
<keyword evidence="4" id="KW-0698">rRNA processing</keyword>
<evidence type="ECO:0000256" key="2">
    <source>
        <dbReference type="ARBA" id="ARBA00021838"/>
    </source>
</evidence>
<proteinExistence type="inferred from homology"/>
<evidence type="ECO:0000313" key="10">
    <source>
        <dbReference type="Proteomes" id="UP000433876"/>
    </source>
</evidence>